<dbReference type="Proteomes" id="UP000323300">
    <property type="component" value="Unassembled WGS sequence"/>
</dbReference>
<keyword evidence="3" id="KW-1185">Reference proteome</keyword>
<evidence type="ECO:0000256" key="1">
    <source>
        <dbReference type="SAM" id="SignalP"/>
    </source>
</evidence>
<dbReference type="SUPFAM" id="SSF56524">
    <property type="entry name" value="Oxidoreductase molybdopterin-binding domain"/>
    <property type="match status" value="1"/>
</dbReference>
<evidence type="ECO:0000313" key="3">
    <source>
        <dbReference type="Proteomes" id="UP000323300"/>
    </source>
</evidence>
<evidence type="ECO:0000313" key="2">
    <source>
        <dbReference type="EMBL" id="SFL20686.1"/>
    </source>
</evidence>
<reference evidence="2 3" key="1">
    <citation type="submission" date="2016-10" db="EMBL/GenBank/DDBJ databases">
        <authorList>
            <person name="Varghese N."/>
            <person name="Submissions S."/>
        </authorList>
    </citation>
    <scope>NUCLEOTIDE SEQUENCE [LARGE SCALE GENOMIC DNA]</scope>
    <source>
        <strain evidence="2 3">DSM 21822</strain>
    </source>
</reference>
<dbReference type="EMBL" id="FOSL01000057">
    <property type="protein sequence ID" value="SFL20686.1"/>
    <property type="molecule type" value="Genomic_DNA"/>
</dbReference>
<sequence length="157" mass="16946">MLRSLLILVVMLTAAPIARAQEPTIEIVGVGAQAIKLSPQSVSGLPVAERDVTFQTSKGPSSGHYKGVLFWDVLQANKAFDGMEHNGELKKTFLVSAKDGYQIAFSIGEIHPEFGNTPLILATEVDGKPIEGGWRIVVLGDKRGARAIHDITTIELR</sequence>
<evidence type="ECO:0008006" key="4">
    <source>
        <dbReference type="Google" id="ProtNLM"/>
    </source>
</evidence>
<keyword evidence="1" id="KW-0732">Signal</keyword>
<name>A0A1I4FV46_9HYPH</name>
<gene>
    <name evidence="2" type="ORF">SAMN04488498_15713</name>
</gene>
<dbReference type="InterPro" id="IPR036374">
    <property type="entry name" value="OxRdtase_Mopterin-bd_sf"/>
</dbReference>
<dbReference type="Gene3D" id="3.90.420.10">
    <property type="entry name" value="Oxidoreductase, molybdopterin-binding domain"/>
    <property type="match status" value="1"/>
</dbReference>
<feature type="chain" id="PRO_5009302732" description="Oxidoreductase molybdopterin binding domain-containing protein" evidence="1">
    <location>
        <begin position="21"/>
        <end position="157"/>
    </location>
</feature>
<dbReference type="AlphaFoldDB" id="A0A1I4FV46"/>
<protein>
    <recommendedName>
        <fullName evidence="4">Oxidoreductase molybdopterin binding domain-containing protein</fullName>
    </recommendedName>
</protein>
<accession>A0A1I4FV46</accession>
<organism evidence="2 3">
    <name type="scientific">Neomesorhizobium albiziae</name>
    <dbReference type="NCBI Taxonomy" id="335020"/>
    <lineage>
        <taxon>Bacteria</taxon>
        <taxon>Pseudomonadati</taxon>
        <taxon>Pseudomonadota</taxon>
        <taxon>Alphaproteobacteria</taxon>
        <taxon>Hyphomicrobiales</taxon>
        <taxon>Phyllobacteriaceae</taxon>
        <taxon>Neomesorhizobium</taxon>
    </lineage>
</organism>
<feature type="signal peptide" evidence="1">
    <location>
        <begin position="1"/>
        <end position="20"/>
    </location>
</feature>
<proteinExistence type="predicted"/>